<keyword evidence="1" id="KW-0812">Transmembrane</keyword>
<accession>A0ABM6V071</accession>
<evidence type="ECO:0000256" key="1">
    <source>
        <dbReference type="SAM" id="Phobius"/>
    </source>
</evidence>
<organism evidence="2 3">
    <name type="scientific">Yersinia massiliensis</name>
    <dbReference type="NCBI Taxonomy" id="419257"/>
    <lineage>
        <taxon>Bacteria</taxon>
        <taxon>Pseudomonadati</taxon>
        <taxon>Pseudomonadota</taxon>
        <taxon>Gammaproteobacteria</taxon>
        <taxon>Enterobacterales</taxon>
        <taxon>Yersiniaceae</taxon>
        <taxon>Yersinia</taxon>
    </lineage>
</organism>
<keyword evidence="2" id="KW-0614">Plasmid</keyword>
<dbReference type="RefSeq" id="WP_108088328.1">
    <property type="nucleotide sequence ID" value="NZ_CP028488.1"/>
</dbReference>
<gene>
    <name evidence="2" type="ORF">DA391_23250</name>
</gene>
<geneLocation type="plasmid" evidence="2 3">
    <name>unnamed1</name>
</geneLocation>
<feature type="transmembrane region" description="Helical" evidence="1">
    <location>
        <begin position="15"/>
        <end position="36"/>
    </location>
</feature>
<proteinExistence type="predicted"/>
<dbReference type="EMBL" id="CP028488">
    <property type="protein sequence ID" value="AVX40601.1"/>
    <property type="molecule type" value="Genomic_DNA"/>
</dbReference>
<protein>
    <recommendedName>
        <fullName evidence="4">Methyl-accepting chemotaxis protein</fullName>
    </recommendedName>
</protein>
<feature type="transmembrane region" description="Helical" evidence="1">
    <location>
        <begin position="48"/>
        <end position="71"/>
    </location>
</feature>
<evidence type="ECO:0000313" key="2">
    <source>
        <dbReference type="EMBL" id="AVX40601.1"/>
    </source>
</evidence>
<keyword evidence="1" id="KW-0472">Membrane</keyword>
<name>A0ABM6V071_9GAMM</name>
<dbReference type="Proteomes" id="UP000240908">
    <property type="component" value="Plasmid unnamed1"/>
</dbReference>
<keyword evidence="3" id="KW-1185">Reference proteome</keyword>
<keyword evidence="1" id="KW-1133">Transmembrane helix</keyword>
<reference evidence="3" key="1">
    <citation type="journal article" date="2018" name="Genome Announc.">
        <title>First complete genome sequence of Yersinia massiliensis.</title>
        <authorList>
            <person name="Thomas M.C."/>
            <person name="Arling V."/>
            <person name="Goji N."/>
            <person name="Janzen T.W."/>
            <person name="Duceppe M.-O."/>
            <person name="Mathews A."/>
            <person name="Carrillo C."/>
            <person name="Amoako K."/>
        </authorList>
    </citation>
    <scope>NUCLEOTIDE SEQUENCE [LARGE SCALE GENOMIC DNA]</scope>
    <source>
        <strain evidence="3">GTA</strain>
        <plasmid evidence="3">unnamed1</plasmid>
    </source>
</reference>
<evidence type="ECO:0000313" key="3">
    <source>
        <dbReference type="Proteomes" id="UP000240908"/>
    </source>
</evidence>
<sequence>MSTGKSGSGWLRSSLYVAVTAATGTALLILLIVLVYDLRLTGSAADWLATVFNGVMATAAVAAFLVARSWLPQLTTQEGYKTAIGLVNDQYSQLGKDHLPGVAADKAVEAFREQAEAGLGTSLDKYDNAVNLLRVSLEAVQSITSEINNARFCLATYGLTEAPRYKTDLGAMVSAFEASLPLGEELLKKLNSDLSHRRIANTKTQSKSGMTEGYMLWITRLEQDGQLLLAQYESYNSAITTLQQAHAAVFDKRPAIGKLFVPERRKYLS</sequence>
<evidence type="ECO:0008006" key="4">
    <source>
        <dbReference type="Google" id="ProtNLM"/>
    </source>
</evidence>